<protein>
    <recommendedName>
        <fullName evidence="4">MAM domain-containing protein</fullName>
    </recommendedName>
</protein>
<dbReference type="EMBL" id="CAJOBO010012044">
    <property type="protein sequence ID" value="CAF4608441.1"/>
    <property type="molecule type" value="Genomic_DNA"/>
</dbReference>
<organism evidence="2 3">
    <name type="scientific">Rotaria socialis</name>
    <dbReference type="NCBI Taxonomy" id="392032"/>
    <lineage>
        <taxon>Eukaryota</taxon>
        <taxon>Metazoa</taxon>
        <taxon>Spiralia</taxon>
        <taxon>Gnathifera</taxon>
        <taxon>Rotifera</taxon>
        <taxon>Eurotatoria</taxon>
        <taxon>Bdelloidea</taxon>
        <taxon>Philodinida</taxon>
        <taxon>Philodinidae</taxon>
        <taxon>Rotaria</taxon>
    </lineage>
</organism>
<sequence>MLTTPQTVTRPTTPFQIPSIYDCTFEDDFCQWTFLTDRALNRTRNQGATSTAETGPQFDVTTHT</sequence>
<dbReference type="Gene3D" id="2.60.120.200">
    <property type="match status" value="1"/>
</dbReference>
<feature type="region of interest" description="Disordered" evidence="1">
    <location>
        <begin position="43"/>
        <end position="64"/>
    </location>
</feature>
<dbReference type="AlphaFoldDB" id="A0A821CLG5"/>
<evidence type="ECO:0000313" key="2">
    <source>
        <dbReference type="EMBL" id="CAF4608441.1"/>
    </source>
</evidence>
<accession>A0A821CLG5</accession>
<feature type="non-terminal residue" evidence="2">
    <location>
        <position position="64"/>
    </location>
</feature>
<name>A0A821CLG5_9BILA</name>
<evidence type="ECO:0000256" key="1">
    <source>
        <dbReference type="SAM" id="MobiDB-lite"/>
    </source>
</evidence>
<reference evidence="2" key="1">
    <citation type="submission" date="2021-02" db="EMBL/GenBank/DDBJ databases">
        <authorList>
            <person name="Nowell W R."/>
        </authorList>
    </citation>
    <scope>NUCLEOTIDE SEQUENCE</scope>
</reference>
<evidence type="ECO:0008006" key="4">
    <source>
        <dbReference type="Google" id="ProtNLM"/>
    </source>
</evidence>
<proteinExistence type="predicted"/>
<dbReference type="Proteomes" id="UP000663851">
    <property type="component" value="Unassembled WGS sequence"/>
</dbReference>
<comment type="caution">
    <text evidence="2">The sequence shown here is derived from an EMBL/GenBank/DDBJ whole genome shotgun (WGS) entry which is preliminary data.</text>
</comment>
<gene>
    <name evidence="2" type="ORF">HFQ381_LOCUS33878</name>
</gene>
<evidence type="ECO:0000313" key="3">
    <source>
        <dbReference type="Proteomes" id="UP000663851"/>
    </source>
</evidence>